<keyword evidence="4" id="KW-1185">Reference proteome</keyword>
<evidence type="ECO:0000313" key="3">
    <source>
        <dbReference type="EMBL" id="MBA8812651.1"/>
    </source>
</evidence>
<feature type="transmembrane region" description="Helical" evidence="1">
    <location>
        <begin position="57"/>
        <end position="79"/>
    </location>
</feature>
<reference evidence="3 5" key="2">
    <citation type="submission" date="2020-07" db="EMBL/GenBank/DDBJ databases">
        <title>Sequencing the genomes of 1000 actinobacteria strains.</title>
        <authorList>
            <person name="Klenk H.-P."/>
        </authorList>
    </citation>
    <scope>NUCLEOTIDE SEQUENCE [LARGE SCALE GENOMIC DNA]</scope>
    <source>
        <strain evidence="3 5">DSM 10309</strain>
    </source>
</reference>
<keyword evidence="1" id="KW-0472">Membrane</keyword>
<sequence>MTHVDTIRVQEIWFKTQRALRTGAQVLVSGALLLAGVSAVAPAVLEAVQDVLPGPAVVWLTGSIATLAAVSTALARVMAIPAVNQWLTKVGLGSVPRSSVES</sequence>
<evidence type="ECO:0000313" key="2">
    <source>
        <dbReference type="EMBL" id="GEK82336.1"/>
    </source>
</evidence>
<dbReference type="EMBL" id="JACGWW010000001">
    <property type="protein sequence ID" value="MBA8812651.1"/>
    <property type="molecule type" value="Genomic_DNA"/>
</dbReference>
<dbReference type="EMBL" id="BJUV01000004">
    <property type="protein sequence ID" value="GEK82336.1"/>
    <property type="molecule type" value="Genomic_DNA"/>
</dbReference>
<dbReference type="Proteomes" id="UP000522688">
    <property type="component" value="Unassembled WGS sequence"/>
</dbReference>
<protein>
    <recommendedName>
        <fullName evidence="6">Holin</fullName>
    </recommendedName>
</protein>
<reference evidence="2 4" key="1">
    <citation type="submission" date="2019-07" db="EMBL/GenBank/DDBJ databases">
        <title>Whole genome shotgun sequence of Frigoribacterium faeni NBRC 103066.</title>
        <authorList>
            <person name="Hosoyama A."/>
            <person name="Uohara A."/>
            <person name="Ohji S."/>
            <person name="Ichikawa N."/>
        </authorList>
    </citation>
    <scope>NUCLEOTIDE SEQUENCE [LARGE SCALE GENOMIC DNA]</scope>
    <source>
        <strain evidence="2 4">NBRC 103066</strain>
    </source>
</reference>
<proteinExistence type="predicted"/>
<dbReference type="RefSeq" id="WP_146852932.1">
    <property type="nucleotide sequence ID" value="NZ_BAAAHR010000002.1"/>
</dbReference>
<feature type="transmembrane region" description="Helical" evidence="1">
    <location>
        <begin position="24"/>
        <end position="45"/>
    </location>
</feature>
<evidence type="ECO:0000313" key="5">
    <source>
        <dbReference type="Proteomes" id="UP000522688"/>
    </source>
</evidence>
<dbReference type="Proteomes" id="UP000321154">
    <property type="component" value="Unassembled WGS sequence"/>
</dbReference>
<dbReference type="AlphaFoldDB" id="A0A7W3PI81"/>
<dbReference type="OrthoDB" id="4982928at2"/>
<gene>
    <name evidence="3" type="ORF">FB463_000875</name>
    <name evidence="2" type="ORF">FFA01_06450</name>
</gene>
<evidence type="ECO:0008006" key="6">
    <source>
        <dbReference type="Google" id="ProtNLM"/>
    </source>
</evidence>
<organism evidence="3 5">
    <name type="scientific">Frigoribacterium faeni</name>
    <dbReference type="NCBI Taxonomy" id="145483"/>
    <lineage>
        <taxon>Bacteria</taxon>
        <taxon>Bacillati</taxon>
        <taxon>Actinomycetota</taxon>
        <taxon>Actinomycetes</taxon>
        <taxon>Micrococcales</taxon>
        <taxon>Microbacteriaceae</taxon>
        <taxon>Frigoribacterium</taxon>
    </lineage>
</organism>
<accession>A0A7W3PI81</accession>
<keyword evidence="1" id="KW-0812">Transmembrane</keyword>
<evidence type="ECO:0000256" key="1">
    <source>
        <dbReference type="SAM" id="Phobius"/>
    </source>
</evidence>
<keyword evidence="1" id="KW-1133">Transmembrane helix</keyword>
<comment type="caution">
    <text evidence="3">The sequence shown here is derived from an EMBL/GenBank/DDBJ whole genome shotgun (WGS) entry which is preliminary data.</text>
</comment>
<name>A0A7W3PI81_9MICO</name>
<evidence type="ECO:0000313" key="4">
    <source>
        <dbReference type="Proteomes" id="UP000321154"/>
    </source>
</evidence>